<dbReference type="EMBL" id="BPLF01000005">
    <property type="protein sequence ID" value="GIX65601.1"/>
    <property type="molecule type" value="Genomic_DNA"/>
</dbReference>
<feature type="compositionally biased region" description="Polar residues" evidence="1">
    <location>
        <begin position="419"/>
        <end position="439"/>
    </location>
</feature>
<dbReference type="GeneID" id="94197082"/>
<evidence type="ECO:0000313" key="2">
    <source>
        <dbReference type="EMBL" id="GIX65601.1"/>
    </source>
</evidence>
<evidence type="ECO:0000256" key="1">
    <source>
        <dbReference type="SAM" id="MobiDB-lite"/>
    </source>
</evidence>
<gene>
    <name evidence="2" type="ORF">BcabD6B2_50360</name>
</gene>
<proteinExistence type="predicted"/>
<dbReference type="AlphaFoldDB" id="A0AAV4M0I4"/>
<dbReference type="RefSeq" id="XP_067717670.1">
    <property type="nucleotide sequence ID" value="XM_067861569.1"/>
</dbReference>
<feature type="region of interest" description="Disordered" evidence="1">
    <location>
        <begin position="40"/>
        <end position="69"/>
    </location>
</feature>
<accession>A0AAV4M0I4</accession>
<evidence type="ECO:0000313" key="3">
    <source>
        <dbReference type="Proteomes" id="UP001497744"/>
    </source>
</evidence>
<sequence>MEFSVMTSSHLQPNMMTCGTQGGDLYVLDAFHPDHNRITKRSLRKRAPQRLSSAQGSQPETNEATAASGRPAYHNANKLIVGRFNGLFKSGIVCVEHHPRLPSIIAVGLVDGSVHLLFLEIENLQIKQTAYLCRFSGSVDQLEWLLVDDVGDMVNRKTRSTSFTERIWKSIARASYNSLLVGRAGSQVKVVRVERNFHVFNFFKNIVAATHQEKGDVNHDIKKDFRGEGADQEGDTPPDPSPKHVQVEQTDVVLITTIKWPLASYFEEDPEYPTLTNFCLIKEALCIFQHRPEGTLMQIYTPVVDASRIVFVRFGKSILVRVRGVPSAVSISPKQYNQMNRHLATSNPHFFTLNGEKCLNALGEFIAIGSDEGYVYTTTLLHIYNEAHSAVRRRPDDHKVAMEPKVSPLNMEGCHTDAESTPETSQRNFHTTSPTRSGDSAGTDCVAIEMASCFVGSAVLALHWGLIWNDYTAAPGMLAPAECCCTDDITFLLTARTGDHVDVLRLSKCASVLRAKPHRRIETRCSAAHWVEDIMPNDMTLMMATRRGVERITWDRVAVQG</sequence>
<reference evidence="2 3" key="1">
    <citation type="submission" date="2021-06" db="EMBL/GenBank/DDBJ databases">
        <title>Genome sequence of Babesia caballi.</title>
        <authorList>
            <person name="Yamagishi J."/>
            <person name="Kidaka T."/>
            <person name="Ochi A."/>
        </authorList>
    </citation>
    <scope>NUCLEOTIDE SEQUENCE [LARGE SCALE GENOMIC DNA]</scope>
    <source>
        <strain evidence="2">USDA-D6B2</strain>
    </source>
</reference>
<feature type="region of interest" description="Disordered" evidence="1">
    <location>
        <begin position="222"/>
        <end position="244"/>
    </location>
</feature>
<keyword evidence="3" id="KW-1185">Reference proteome</keyword>
<organism evidence="2 3">
    <name type="scientific">Babesia caballi</name>
    <dbReference type="NCBI Taxonomy" id="5871"/>
    <lineage>
        <taxon>Eukaryota</taxon>
        <taxon>Sar</taxon>
        <taxon>Alveolata</taxon>
        <taxon>Apicomplexa</taxon>
        <taxon>Aconoidasida</taxon>
        <taxon>Piroplasmida</taxon>
        <taxon>Babesiidae</taxon>
        <taxon>Babesia</taxon>
    </lineage>
</organism>
<feature type="region of interest" description="Disordered" evidence="1">
    <location>
        <begin position="410"/>
        <end position="439"/>
    </location>
</feature>
<comment type="caution">
    <text evidence="2">The sequence shown here is derived from an EMBL/GenBank/DDBJ whole genome shotgun (WGS) entry which is preliminary data.</text>
</comment>
<protein>
    <submittedName>
        <fullName evidence="2">LamB/YcsF family protein</fullName>
    </submittedName>
</protein>
<dbReference type="Proteomes" id="UP001497744">
    <property type="component" value="Unassembled WGS sequence"/>
</dbReference>
<name>A0AAV4M0I4_BABCB</name>
<feature type="compositionally biased region" description="Polar residues" evidence="1">
    <location>
        <begin position="50"/>
        <end position="65"/>
    </location>
</feature>